<accession>A0ACD4D664</accession>
<reference evidence="1" key="1">
    <citation type="submission" date="2022-09" db="EMBL/GenBank/DDBJ databases">
        <title>Interaction between co-microsymbionts with complementary sets of symbiotic genes in legume-rhizobium systems.</title>
        <authorList>
            <person name="Safronova V."/>
            <person name="Sazanova A."/>
            <person name="Afonin A."/>
            <person name="Chirak E."/>
        </authorList>
    </citation>
    <scope>NUCLEOTIDE SEQUENCE</scope>
    <source>
        <strain evidence="1">A18/3m</strain>
    </source>
</reference>
<dbReference type="Proteomes" id="UP001061991">
    <property type="component" value="Chromosome"/>
</dbReference>
<name>A0ACD4D664_9HYPH</name>
<proteinExistence type="predicted"/>
<gene>
    <name evidence="1" type="ORF">N8E88_14845</name>
</gene>
<evidence type="ECO:0000313" key="2">
    <source>
        <dbReference type="Proteomes" id="UP001061991"/>
    </source>
</evidence>
<sequence>MPGSSNQHNTGETRIDICVCTYRREELRATLLSLGQMTLPEKCRIRVIVADNDVEPSAKERVADIAAELPFEVRYIHSPAANISLARNACLDASTGDYVAFIDDDETASEDWIERLLTTARDTNADAVLGPVQATYASDAPRWMSKGDFHSTFPVWVRGEILTGYTCNVLLRRASTFIGNRRFSLALGRSGGEDTQYFTEIHQAGGRISYAPQAWVFEPVPQARAKFSWLCKRRFRVGQTHGRMLKGGSAGVKRAAQILPAGAKAAFSVSMALVTAFFATRRNRWFLRGIMHMGVVSGLIGIREIEQYGEAAMVPARRDKSRAA</sequence>
<protein>
    <submittedName>
        <fullName evidence="1">Glycosyltransferase</fullName>
    </submittedName>
</protein>
<organism evidence="1 2">
    <name type="scientific">Phyllobacterium zundukense</name>
    <dbReference type="NCBI Taxonomy" id="1867719"/>
    <lineage>
        <taxon>Bacteria</taxon>
        <taxon>Pseudomonadati</taxon>
        <taxon>Pseudomonadota</taxon>
        <taxon>Alphaproteobacteria</taxon>
        <taxon>Hyphomicrobiales</taxon>
        <taxon>Phyllobacteriaceae</taxon>
        <taxon>Phyllobacterium</taxon>
    </lineage>
</organism>
<evidence type="ECO:0000313" key="1">
    <source>
        <dbReference type="EMBL" id="UXN61350.1"/>
    </source>
</evidence>
<dbReference type="EMBL" id="CP104973">
    <property type="protein sequence ID" value="UXN61350.1"/>
    <property type="molecule type" value="Genomic_DNA"/>
</dbReference>
<keyword evidence="2" id="KW-1185">Reference proteome</keyword>